<dbReference type="InterPro" id="IPR036291">
    <property type="entry name" value="NAD(P)-bd_dom_sf"/>
</dbReference>
<evidence type="ECO:0000256" key="2">
    <source>
        <dbReference type="ARBA" id="ARBA00023002"/>
    </source>
</evidence>
<proteinExistence type="inferred from homology"/>
<organism evidence="4 5">
    <name type="scientific">Streptomyces varsoviensis</name>
    <dbReference type="NCBI Taxonomy" id="67373"/>
    <lineage>
        <taxon>Bacteria</taxon>
        <taxon>Bacillati</taxon>
        <taxon>Actinomycetota</taxon>
        <taxon>Actinomycetes</taxon>
        <taxon>Kitasatosporales</taxon>
        <taxon>Streptomycetaceae</taxon>
        <taxon>Streptomyces</taxon>
    </lineage>
</organism>
<dbReference type="SUPFAM" id="SSF51735">
    <property type="entry name" value="NAD(P)-binding Rossmann-fold domains"/>
    <property type="match status" value="1"/>
</dbReference>
<reference evidence="4 5" key="1">
    <citation type="submission" date="2015-07" db="EMBL/GenBank/DDBJ databases">
        <authorList>
            <person name="Ju K.-S."/>
            <person name="Doroghazi J.R."/>
            <person name="Metcalf W.W."/>
        </authorList>
    </citation>
    <scope>NUCLEOTIDE SEQUENCE [LARGE SCALE GENOMIC DNA]</scope>
    <source>
        <strain evidence="4 5">NRRL B-3589</strain>
    </source>
</reference>
<dbReference type="PANTHER" id="PTHR43639:SF1">
    <property type="entry name" value="SHORT-CHAIN DEHYDROGENASE_REDUCTASE FAMILY PROTEIN"/>
    <property type="match status" value="1"/>
</dbReference>
<name>A0ABR5J363_9ACTN</name>
<keyword evidence="5" id="KW-1185">Reference proteome</keyword>
<sequence length="248" mass="25154">MGLEGRAVIVTGGTRGLGLATARRLCAAGCDVHLTYAHDDAAADAALRSLDGLKGTARAHRGDITDPATLPGLLDTVVRRHGRLDVFVHNAATFHPMRTLDADPAGVRADLATALDPLLGGAPLIAEAMAGGPGRIVAVSSTGARAVVPRYVSLGIAKAALESLVRYLAAELAGRGVAVNAVAASKLDKAGGPPVDPEVVERLVARVPAGRLTRPEDVADAVALLCTDEAAWIHGQVLTVDGGTALAA</sequence>
<accession>A0ABR5J363</accession>
<evidence type="ECO:0000259" key="3">
    <source>
        <dbReference type="SMART" id="SM00822"/>
    </source>
</evidence>
<protein>
    <submittedName>
        <fullName evidence="4">Short-chain dehydrogenase</fullName>
    </submittedName>
</protein>
<evidence type="ECO:0000256" key="1">
    <source>
        <dbReference type="ARBA" id="ARBA00006484"/>
    </source>
</evidence>
<dbReference type="Pfam" id="PF13561">
    <property type="entry name" value="adh_short_C2"/>
    <property type="match status" value="1"/>
</dbReference>
<dbReference type="InterPro" id="IPR057326">
    <property type="entry name" value="KR_dom"/>
</dbReference>
<dbReference type="InterPro" id="IPR002347">
    <property type="entry name" value="SDR_fam"/>
</dbReference>
<dbReference type="SMART" id="SM00822">
    <property type="entry name" value="PKS_KR"/>
    <property type="match status" value="1"/>
</dbReference>
<feature type="domain" description="Ketoreductase" evidence="3">
    <location>
        <begin position="6"/>
        <end position="185"/>
    </location>
</feature>
<comment type="caution">
    <text evidence="4">The sequence shown here is derived from an EMBL/GenBank/DDBJ whole genome shotgun (WGS) entry which is preliminary data.</text>
</comment>
<dbReference type="Gene3D" id="3.40.50.720">
    <property type="entry name" value="NAD(P)-binding Rossmann-like Domain"/>
    <property type="match status" value="1"/>
</dbReference>
<dbReference type="Proteomes" id="UP000037020">
    <property type="component" value="Unassembled WGS sequence"/>
</dbReference>
<dbReference type="PANTHER" id="PTHR43639">
    <property type="entry name" value="OXIDOREDUCTASE, SHORT-CHAIN DEHYDROGENASE/REDUCTASE FAMILY (AFU_ORTHOLOGUE AFUA_5G02870)"/>
    <property type="match status" value="1"/>
</dbReference>
<evidence type="ECO:0000313" key="4">
    <source>
        <dbReference type="EMBL" id="KOG87804.1"/>
    </source>
</evidence>
<keyword evidence="2" id="KW-0560">Oxidoreductase</keyword>
<comment type="similarity">
    <text evidence="1">Belongs to the short-chain dehydrogenases/reductases (SDR) family.</text>
</comment>
<evidence type="ECO:0000313" key="5">
    <source>
        <dbReference type="Proteomes" id="UP000037020"/>
    </source>
</evidence>
<gene>
    <name evidence="4" type="ORF">ADK38_23395</name>
</gene>
<dbReference type="EMBL" id="LGUT01002025">
    <property type="protein sequence ID" value="KOG87804.1"/>
    <property type="molecule type" value="Genomic_DNA"/>
</dbReference>
<dbReference type="PRINTS" id="PR00081">
    <property type="entry name" value="GDHRDH"/>
</dbReference>